<keyword evidence="7" id="KW-0560">Oxidoreductase</keyword>
<dbReference type="InterPro" id="IPR003349">
    <property type="entry name" value="JmjN"/>
</dbReference>
<accession>A0AA42AVQ0</accession>
<feature type="domain" description="C2H2-type" evidence="14">
    <location>
        <begin position="1574"/>
        <end position="1605"/>
    </location>
</feature>
<feature type="domain" description="JmjN" evidence="15">
    <location>
        <begin position="16"/>
        <end position="57"/>
    </location>
</feature>
<evidence type="ECO:0000256" key="5">
    <source>
        <dbReference type="ARBA" id="ARBA00022853"/>
    </source>
</evidence>
<dbReference type="GO" id="GO:0008270">
    <property type="term" value="F:zinc ion binding"/>
    <property type="evidence" value="ECO:0007669"/>
    <property type="project" value="UniProtKB-KW"/>
</dbReference>
<keyword evidence="2" id="KW-0677">Repeat</keyword>
<feature type="domain" description="JmjC" evidence="16">
    <location>
        <begin position="287"/>
        <end position="456"/>
    </location>
</feature>
<evidence type="ECO:0000256" key="13">
    <source>
        <dbReference type="SAM" id="MobiDB-lite"/>
    </source>
</evidence>
<dbReference type="PROSITE" id="PS50157">
    <property type="entry name" value="ZINC_FINGER_C2H2_2"/>
    <property type="match status" value="3"/>
</dbReference>
<feature type="compositionally biased region" description="Basic and acidic residues" evidence="13">
    <location>
        <begin position="1410"/>
        <end position="1425"/>
    </location>
</feature>
<dbReference type="Gene3D" id="2.60.120.650">
    <property type="entry name" value="Cupin"/>
    <property type="match status" value="1"/>
</dbReference>
<evidence type="ECO:0000259" key="15">
    <source>
        <dbReference type="PROSITE" id="PS51183"/>
    </source>
</evidence>
<protein>
    <recommendedName>
        <fullName evidence="19">Lysine-specific demethylase ELF6</fullName>
    </recommendedName>
</protein>
<name>A0AA42AVQ0_PAPNU</name>
<evidence type="ECO:0000256" key="12">
    <source>
        <dbReference type="PROSITE-ProRule" id="PRU00042"/>
    </source>
</evidence>
<evidence type="ECO:0000256" key="7">
    <source>
        <dbReference type="ARBA" id="ARBA00023002"/>
    </source>
</evidence>
<evidence type="ECO:0000256" key="4">
    <source>
        <dbReference type="ARBA" id="ARBA00022833"/>
    </source>
</evidence>
<dbReference type="InterPro" id="IPR013087">
    <property type="entry name" value="Znf_C2H2_type"/>
</dbReference>
<evidence type="ECO:0000256" key="9">
    <source>
        <dbReference type="ARBA" id="ARBA00023015"/>
    </source>
</evidence>
<feature type="domain" description="C2H2-type" evidence="14">
    <location>
        <begin position="1544"/>
        <end position="1573"/>
    </location>
</feature>
<evidence type="ECO:0000259" key="16">
    <source>
        <dbReference type="PROSITE" id="PS51184"/>
    </source>
</evidence>
<dbReference type="SMART" id="SM00558">
    <property type="entry name" value="JmjC"/>
    <property type="match status" value="1"/>
</dbReference>
<dbReference type="Pfam" id="PF02373">
    <property type="entry name" value="JmjC"/>
    <property type="match status" value="1"/>
</dbReference>
<gene>
    <name evidence="17" type="ORF">MKW94_025569</name>
</gene>
<dbReference type="PANTHER" id="PTHR10694">
    <property type="entry name" value="LYSINE-SPECIFIC DEMETHYLASE"/>
    <property type="match status" value="1"/>
</dbReference>
<organism evidence="17 18">
    <name type="scientific">Papaver nudicaule</name>
    <name type="common">Iceland poppy</name>
    <dbReference type="NCBI Taxonomy" id="74823"/>
    <lineage>
        <taxon>Eukaryota</taxon>
        <taxon>Viridiplantae</taxon>
        <taxon>Streptophyta</taxon>
        <taxon>Embryophyta</taxon>
        <taxon>Tracheophyta</taxon>
        <taxon>Spermatophyta</taxon>
        <taxon>Magnoliopsida</taxon>
        <taxon>Ranunculales</taxon>
        <taxon>Papaveraceae</taxon>
        <taxon>Papaveroideae</taxon>
        <taxon>Papaver</taxon>
    </lineage>
</organism>
<evidence type="ECO:0000256" key="10">
    <source>
        <dbReference type="ARBA" id="ARBA00023163"/>
    </source>
</evidence>
<reference evidence="17" key="1">
    <citation type="submission" date="2022-03" db="EMBL/GenBank/DDBJ databases">
        <title>A functionally conserved STORR gene fusion in Papaver species that diverged 16.8 million years ago.</title>
        <authorList>
            <person name="Catania T."/>
        </authorList>
    </citation>
    <scope>NUCLEOTIDE SEQUENCE</scope>
    <source>
        <strain evidence="17">S-191538</strain>
    </source>
</reference>
<keyword evidence="4" id="KW-0862">Zinc</keyword>
<evidence type="ECO:0000256" key="11">
    <source>
        <dbReference type="ARBA" id="ARBA00023242"/>
    </source>
</evidence>
<keyword evidence="10" id="KW-0804">Transcription</keyword>
<dbReference type="InterPro" id="IPR036236">
    <property type="entry name" value="Znf_C2H2_sf"/>
</dbReference>
<evidence type="ECO:0000256" key="6">
    <source>
        <dbReference type="ARBA" id="ARBA00022964"/>
    </source>
</evidence>
<dbReference type="Proteomes" id="UP001177140">
    <property type="component" value="Unassembled WGS sequence"/>
</dbReference>
<dbReference type="PROSITE" id="PS51184">
    <property type="entry name" value="JMJC"/>
    <property type="match status" value="1"/>
</dbReference>
<dbReference type="SMART" id="SM00355">
    <property type="entry name" value="ZnF_C2H2"/>
    <property type="match status" value="4"/>
</dbReference>
<evidence type="ECO:0000256" key="2">
    <source>
        <dbReference type="ARBA" id="ARBA00022737"/>
    </source>
</evidence>
<dbReference type="PROSITE" id="PS00028">
    <property type="entry name" value="ZINC_FINGER_C2H2_1"/>
    <property type="match status" value="3"/>
</dbReference>
<dbReference type="SMART" id="SM00545">
    <property type="entry name" value="JmjN"/>
    <property type="match status" value="1"/>
</dbReference>
<dbReference type="PANTHER" id="PTHR10694:SF45">
    <property type="entry name" value="LYSINE-SPECIFIC DEMETHYLASE ELF6"/>
    <property type="match status" value="1"/>
</dbReference>
<dbReference type="PROSITE" id="PS51183">
    <property type="entry name" value="JMJN"/>
    <property type="match status" value="1"/>
</dbReference>
<keyword evidence="11" id="KW-0539">Nucleus</keyword>
<dbReference type="GO" id="GO:0000785">
    <property type="term" value="C:chromatin"/>
    <property type="evidence" value="ECO:0007669"/>
    <property type="project" value="TreeGrafter"/>
</dbReference>
<dbReference type="GO" id="GO:0034647">
    <property type="term" value="F:histone H3K4me/H3K4me2/H3K4me3 demethylase activity"/>
    <property type="evidence" value="ECO:0007669"/>
    <property type="project" value="TreeGrafter"/>
</dbReference>
<dbReference type="GO" id="GO:0005634">
    <property type="term" value="C:nucleus"/>
    <property type="evidence" value="ECO:0007669"/>
    <property type="project" value="TreeGrafter"/>
</dbReference>
<evidence type="ECO:0000313" key="17">
    <source>
        <dbReference type="EMBL" id="MCL7042537.1"/>
    </source>
</evidence>
<dbReference type="SUPFAM" id="SSF57667">
    <property type="entry name" value="beta-beta-alpha zinc fingers"/>
    <property type="match status" value="2"/>
</dbReference>
<keyword evidence="9" id="KW-0805">Transcription regulation</keyword>
<dbReference type="EMBL" id="JAJJMA010236480">
    <property type="protein sequence ID" value="MCL7042537.1"/>
    <property type="molecule type" value="Genomic_DNA"/>
</dbReference>
<keyword evidence="18" id="KW-1185">Reference proteome</keyword>
<dbReference type="Pfam" id="PF02375">
    <property type="entry name" value="JmjN"/>
    <property type="match status" value="1"/>
</dbReference>
<dbReference type="SUPFAM" id="SSF51197">
    <property type="entry name" value="Clavaminate synthase-like"/>
    <property type="match status" value="1"/>
</dbReference>
<keyword evidence="3 12" id="KW-0863">Zinc-finger</keyword>
<keyword evidence="5" id="KW-0156">Chromatin regulator</keyword>
<dbReference type="FunFam" id="3.30.160.60:FF:000747">
    <property type="entry name" value="Probable lysine-specific demethylase ELF6"/>
    <property type="match status" value="1"/>
</dbReference>
<keyword evidence="8" id="KW-0408">Iron</keyword>
<feature type="region of interest" description="Disordered" evidence="13">
    <location>
        <begin position="262"/>
        <end position="284"/>
    </location>
</feature>
<proteinExistence type="predicted"/>
<evidence type="ECO:0000256" key="1">
    <source>
        <dbReference type="ARBA" id="ARBA00022723"/>
    </source>
</evidence>
<evidence type="ECO:0000256" key="3">
    <source>
        <dbReference type="ARBA" id="ARBA00022771"/>
    </source>
</evidence>
<feature type="region of interest" description="Disordered" evidence="13">
    <location>
        <begin position="1391"/>
        <end position="1425"/>
    </location>
</feature>
<evidence type="ECO:0000313" key="18">
    <source>
        <dbReference type="Proteomes" id="UP001177140"/>
    </source>
</evidence>
<evidence type="ECO:0000259" key="14">
    <source>
        <dbReference type="PROSITE" id="PS50157"/>
    </source>
</evidence>
<evidence type="ECO:0000256" key="8">
    <source>
        <dbReference type="ARBA" id="ARBA00023004"/>
    </source>
</evidence>
<evidence type="ECO:0008006" key="19">
    <source>
        <dbReference type="Google" id="ProtNLM"/>
    </source>
</evidence>
<feature type="domain" description="C2H2-type" evidence="14">
    <location>
        <begin position="1514"/>
        <end position="1543"/>
    </location>
</feature>
<keyword evidence="6" id="KW-0223">Dioxygenase</keyword>
<dbReference type="InterPro" id="IPR003347">
    <property type="entry name" value="JmjC_dom"/>
</dbReference>
<sequence>MSGVEIPNWLKKLPLAPEFYPTDTEFADPIAYISKIEKEASAFGICKVIPPLPKPSKKYTYSNLNKSLSKFPDLGSELNSALASSSSGSSSADKNGDVKAVFTTRHQELGYSSKRSKGSVRQSAIHKQVWQSGEVYTLEQFETKSKVFAKNQLGTVKDVTPLTVETLFWKASSEKPIYVEYANDVPGSGFGEPDFPNRYFHKQQRNRKFSRNHRRNLGCEKHEMDTEGTSNISKDNANCMKIDSDPSFETCKQSPSSASMLSEECQRLNKSRSSDTGSDREGSAGWKLSNCPWNLQVIARSPGSLTRFMLDDIPGVTSPMIYIGMLYSWFAWHVEDHELHSLNYLHTGSPKTWYAVPGDRAVAFEEIVCSQGYGGNIDRLAALTLLGEKTNLLSPEVVVASGLPCCRLVQYPGEFVVTFPRAYHVGFSHGFNCGEAANFGTPQWLKVAKEAAVRRAAMDLLPMLSHQQLLYMLTMSFISRVPRDLLLPGAWSSRLRDRQKEERELVVKKAFIDDMVSESNLLLDFLGKQSTSYVVTWDSELLPSTIKDSQSSPSPSTFRESCLLVDGEKDSDTHNPVDENIVRSCDNPVAQTELPMETGEGLYENDNELPCGLHLDSGALACVACGILGFPFMSIVQPSHCASEKLLCRADSQMVQEGQELLQFMKPLSPFKLDHTINKYSDTEDEENQEVVALKHNDHILMDTAYNGRNFGSVDVDRDIKGPPMHPKDKVDGQWSRVDGFLRPRIFCLEHGLEIKELLHSKGGAEVLIICHSAYQKIKSHASAVAEEIGVSFNFKEVPLQCASQEDLKLINLAIDSEEHDEGGEDWTSRMGINLQYRVKLKKLFPSKQDNYALVLGGLFPEKTPNIDMSSLRWNSKKIRTPVVTTGLIHYKLCGNIQIKEVKQVEISARNKLISDSGPIQTKSGKNLPVEEHIPLDISGINKVTVETSPSVSELCENKHTKEDKAMVVSEGYSANGKTSLSRFVSCDNSQTKEEKPVEILGMGSNIRTKSPREFKLCDNTQIEENQSVQVSERSEVSRVNSIILYSRRARNKKTGFPSEPNSLPNILPRARADTPKESFVANGTLDNNRIQKDDNLRGTGNTTICGTELVKFPVLGNCKLKSRDCTATEIREMSEESDPSKFVGPLIDVSVELNVTQSDVVSTMVVNRCVCKAPVDLKSPDKQGTDILANNSIETPSNNRNLEETDMNEDKDRNYAVMDVFEMQQEGKTVSIESNQPMVMDVPEMQHKGKASADESVVCNDAYSAVAEKGPEYAVTKDPEMQLEAETSSPEPVVCHQANATTREKGLEDVIMDSIEALHEDKTATLESNQPSALVMRNPEMQHEGKVWTEESATCCQANPFRQPRSSVLVNGSSEVLQDIQVVEEAGVGGSVGEDMESKNTHTTAADPKPAKRERSKRSRELEQITKDQISFDGFTRGPCEGLRPRNSRTTAVYQTDSDISLPEEVPKKPRVQPPMETDSGKNEVVKDAFACNIERCQMRFKTKIQLVLHKQNQCTHKGCGKRFSSHKKVILHQRVHAEERPLKCSWQGCNMSFKWAWARTEHLRLHTGERPYECKVSGCGLTFRFVSDYSRHRRKTGHYVNSPP</sequence>
<keyword evidence="1" id="KW-0479">Metal-binding</keyword>
<dbReference type="GO" id="GO:0040029">
    <property type="term" value="P:epigenetic regulation of gene expression"/>
    <property type="evidence" value="ECO:0007669"/>
    <property type="project" value="UniProtKB-ARBA"/>
</dbReference>
<comment type="caution">
    <text evidence="17">The sequence shown here is derived from an EMBL/GenBank/DDBJ whole genome shotgun (WGS) entry which is preliminary data.</text>
</comment>
<dbReference type="Gene3D" id="3.30.160.60">
    <property type="entry name" value="Classic Zinc Finger"/>
    <property type="match status" value="1"/>
</dbReference>